<dbReference type="Pfam" id="PF25973">
    <property type="entry name" value="BSH_CzcB"/>
    <property type="match status" value="1"/>
</dbReference>
<keyword evidence="3" id="KW-0472">Membrane</keyword>
<gene>
    <name evidence="6" type="primary">macA_4</name>
    <name evidence="6" type="ORF">Pla22_38950</name>
</gene>
<keyword evidence="3" id="KW-1133">Transmembrane helix</keyword>
<evidence type="ECO:0000259" key="5">
    <source>
        <dbReference type="Pfam" id="PF25973"/>
    </source>
</evidence>
<dbReference type="Pfam" id="PF25954">
    <property type="entry name" value="Beta-barrel_RND_2"/>
    <property type="match status" value="1"/>
</dbReference>
<reference evidence="6 7" key="1">
    <citation type="submission" date="2019-02" db="EMBL/GenBank/DDBJ databases">
        <title>Deep-cultivation of Planctomycetes and their phenomic and genomic characterization uncovers novel biology.</title>
        <authorList>
            <person name="Wiegand S."/>
            <person name="Jogler M."/>
            <person name="Boedeker C."/>
            <person name="Pinto D."/>
            <person name="Vollmers J."/>
            <person name="Rivas-Marin E."/>
            <person name="Kohn T."/>
            <person name="Peeters S.H."/>
            <person name="Heuer A."/>
            <person name="Rast P."/>
            <person name="Oberbeckmann S."/>
            <person name="Bunk B."/>
            <person name="Jeske O."/>
            <person name="Meyerdierks A."/>
            <person name="Storesund J.E."/>
            <person name="Kallscheuer N."/>
            <person name="Luecker S."/>
            <person name="Lage O.M."/>
            <person name="Pohl T."/>
            <person name="Merkel B.J."/>
            <person name="Hornburger P."/>
            <person name="Mueller R.-W."/>
            <person name="Bruemmer F."/>
            <person name="Labrenz M."/>
            <person name="Spormann A.M."/>
            <person name="Op Den Camp H."/>
            <person name="Overmann J."/>
            <person name="Amann R."/>
            <person name="Jetten M.S.M."/>
            <person name="Mascher T."/>
            <person name="Medema M.H."/>
            <person name="Devos D.P."/>
            <person name="Kaster A.-K."/>
            <person name="Ovreas L."/>
            <person name="Rohde M."/>
            <person name="Galperin M.Y."/>
            <person name="Jogler C."/>
        </authorList>
    </citation>
    <scope>NUCLEOTIDE SEQUENCE [LARGE SCALE GENOMIC DNA]</scope>
    <source>
        <strain evidence="6 7">Pla22</strain>
    </source>
</reference>
<dbReference type="GO" id="GO:1990281">
    <property type="term" value="C:efflux pump complex"/>
    <property type="evidence" value="ECO:0007669"/>
    <property type="project" value="TreeGrafter"/>
</dbReference>
<dbReference type="GO" id="GO:0015562">
    <property type="term" value="F:efflux transmembrane transporter activity"/>
    <property type="evidence" value="ECO:0007669"/>
    <property type="project" value="TreeGrafter"/>
</dbReference>
<comment type="similarity">
    <text evidence="1">Belongs to the membrane fusion protein (MFP) (TC 8.A.1) family.</text>
</comment>
<dbReference type="Proteomes" id="UP000316598">
    <property type="component" value="Unassembled WGS sequence"/>
</dbReference>
<name>A0A5C5WK13_9BACT</name>
<dbReference type="NCBIfam" id="TIGR01730">
    <property type="entry name" value="RND_mfp"/>
    <property type="match status" value="1"/>
</dbReference>
<dbReference type="InterPro" id="IPR058792">
    <property type="entry name" value="Beta-barrel_RND_2"/>
</dbReference>
<evidence type="ECO:0000256" key="1">
    <source>
        <dbReference type="ARBA" id="ARBA00009477"/>
    </source>
</evidence>
<keyword evidence="3" id="KW-0812">Transmembrane</keyword>
<protein>
    <submittedName>
        <fullName evidence="6">Macrolide export protein MacA</fullName>
    </submittedName>
</protein>
<feature type="domain" description="CusB-like beta-barrel" evidence="4">
    <location>
        <begin position="302"/>
        <end position="373"/>
    </location>
</feature>
<dbReference type="SUPFAM" id="SSF111369">
    <property type="entry name" value="HlyD-like secretion proteins"/>
    <property type="match status" value="1"/>
</dbReference>
<dbReference type="Gene3D" id="2.40.50.100">
    <property type="match status" value="1"/>
</dbReference>
<feature type="domain" description="CzcB-like barrel-sandwich hybrid" evidence="5">
    <location>
        <begin position="134"/>
        <end position="277"/>
    </location>
</feature>
<dbReference type="Gene3D" id="2.40.420.20">
    <property type="match status" value="1"/>
</dbReference>
<evidence type="ECO:0000256" key="2">
    <source>
        <dbReference type="SAM" id="MobiDB-lite"/>
    </source>
</evidence>
<organism evidence="6 7">
    <name type="scientific">Rubripirellula amarantea</name>
    <dbReference type="NCBI Taxonomy" id="2527999"/>
    <lineage>
        <taxon>Bacteria</taxon>
        <taxon>Pseudomonadati</taxon>
        <taxon>Planctomycetota</taxon>
        <taxon>Planctomycetia</taxon>
        <taxon>Pirellulales</taxon>
        <taxon>Pirellulaceae</taxon>
        <taxon>Rubripirellula</taxon>
    </lineage>
</organism>
<feature type="region of interest" description="Disordered" evidence="2">
    <location>
        <begin position="1"/>
        <end position="38"/>
    </location>
</feature>
<evidence type="ECO:0000259" key="4">
    <source>
        <dbReference type="Pfam" id="PF25954"/>
    </source>
</evidence>
<dbReference type="PANTHER" id="PTHR30469">
    <property type="entry name" value="MULTIDRUG RESISTANCE PROTEIN MDTA"/>
    <property type="match status" value="1"/>
</dbReference>
<proteinExistence type="inferred from homology"/>
<dbReference type="Gene3D" id="2.40.30.170">
    <property type="match status" value="1"/>
</dbReference>
<evidence type="ECO:0000313" key="7">
    <source>
        <dbReference type="Proteomes" id="UP000316598"/>
    </source>
</evidence>
<accession>A0A5C5WK13</accession>
<evidence type="ECO:0000256" key="3">
    <source>
        <dbReference type="SAM" id="Phobius"/>
    </source>
</evidence>
<dbReference type="Gene3D" id="1.10.287.470">
    <property type="entry name" value="Helix hairpin bin"/>
    <property type="match status" value="1"/>
</dbReference>
<dbReference type="InterPro" id="IPR058647">
    <property type="entry name" value="BSH_CzcB-like"/>
</dbReference>
<keyword evidence="7" id="KW-1185">Reference proteome</keyword>
<dbReference type="EMBL" id="SJPI01000002">
    <property type="protein sequence ID" value="TWT51118.1"/>
    <property type="molecule type" value="Genomic_DNA"/>
</dbReference>
<evidence type="ECO:0000313" key="6">
    <source>
        <dbReference type="EMBL" id="TWT51118.1"/>
    </source>
</evidence>
<feature type="transmembrane region" description="Helical" evidence="3">
    <location>
        <begin position="60"/>
        <end position="79"/>
    </location>
</feature>
<comment type="caution">
    <text evidence="6">The sequence shown here is derived from an EMBL/GenBank/DDBJ whole genome shotgun (WGS) entry which is preliminary data.</text>
</comment>
<sequence length="458" mass="49952">MSTTADGSFHVVGHASSHPVVTDGPKSEKARTSVDASGSGRDALASLRIDRDPPRRRRRWPWLMLLLLVMAVGLGWGVASNRIPSGQLLQESSWVPDIMQNRVDVRLTELEIQKGRSAEAVVVATGYLRSHRQAGIGARTPGRIDVISFEEGDKVSRGDVLAELDHKDLDASLAAAAASVAKAEAAVAEQEILILQADTDRERALKLRKGRGISESEYDQARFSHLSAVARLKSLRADVDLMKAQMRQSEQLLENMFIRAPFDGTVISKDAEEGESILPGGTGGNSGRGSVATIADLDHLEIECDVQEGFISRVNEGQEVDISVDAVPDKKYHGVVDKILPMGDRARATIKVRVKISDADDLLFPEMSGTVYFLPDNQISQVSEEPRMFCDEDCVTRDIDGDSQVWTVDENKRAQPVSVEIGETRDGRTEIISGVSGRPRLIDDPSELSPGMPVRIVE</sequence>
<dbReference type="AlphaFoldDB" id="A0A5C5WK13"/>
<dbReference type="InterPro" id="IPR006143">
    <property type="entry name" value="RND_pump_MFP"/>
</dbReference>